<evidence type="ECO:0000256" key="11">
    <source>
        <dbReference type="RuleBase" id="RU004136"/>
    </source>
</evidence>
<evidence type="ECO:0000256" key="9">
    <source>
        <dbReference type="ARBA" id="ARBA00023316"/>
    </source>
</evidence>
<dbReference type="EC" id="6.3.2.10" evidence="10 11"/>
<evidence type="ECO:0000256" key="6">
    <source>
        <dbReference type="ARBA" id="ARBA00022960"/>
    </source>
</evidence>
<protein>
    <recommendedName>
        <fullName evidence="10 11">UDP-N-acetylmuramoyl-tripeptide--D-alanyl-D-alanine ligase</fullName>
        <ecNumber evidence="10 11">6.3.2.10</ecNumber>
    </recommendedName>
    <alternativeName>
        <fullName evidence="10">D-alanyl-D-alanine-adding enzyme</fullName>
    </alternativeName>
</protein>
<evidence type="ECO:0000259" key="12">
    <source>
        <dbReference type="Pfam" id="PF01225"/>
    </source>
</evidence>
<feature type="domain" description="Mur ligase central" evidence="14">
    <location>
        <begin position="109"/>
        <end position="299"/>
    </location>
</feature>
<keyword evidence="5 10" id="KW-0067">ATP-binding</keyword>
<dbReference type="SUPFAM" id="SSF53623">
    <property type="entry name" value="MurD-like peptide ligases, catalytic domain"/>
    <property type="match status" value="1"/>
</dbReference>
<dbReference type="Gene3D" id="3.40.1390.10">
    <property type="entry name" value="MurE/MurF, N-terminal domain"/>
    <property type="match status" value="1"/>
</dbReference>
<evidence type="ECO:0000256" key="1">
    <source>
        <dbReference type="ARBA" id="ARBA00022490"/>
    </source>
</evidence>
<dbReference type="InterPro" id="IPR035911">
    <property type="entry name" value="MurE/MurF_N"/>
</dbReference>
<dbReference type="Pfam" id="PF02875">
    <property type="entry name" value="Mur_ligase_C"/>
    <property type="match status" value="1"/>
</dbReference>
<dbReference type="PANTHER" id="PTHR43024">
    <property type="entry name" value="UDP-N-ACETYLMURAMOYL-TRIPEPTIDE--D-ALANYL-D-ALANINE LIGASE"/>
    <property type="match status" value="1"/>
</dbReference>
<accession>A0ABU5DUY7</accession>
<evidence type="ECO:0000256" key="4">
    <source>
        <dbReference type="ARBA" id="ARBA00022741"/>
    </source>
</evidence>
<evidence type="ECO:0000259" key="13">
    <source>
        <dbReference type="Pfam" id="PF02875"/>
    </source>
</evidence>
<dbReference type="InterPro" id="IPR005863">
    <property type="entry name" value="UDP-N-AcMur_synth"/>
</dbReference>
<dbReference type="SUPFAM" id="SSF53244">
    <property type="entry name" value="MurD-like peptide ligases, peptide-binding domain"/>
    <property type="match status" value="1"/>
</dbReference>
<proteinExistence type="inferred from homology"/>
<keyword evidence="7 10" id="KW-0573">Peptidoglycan synthesis</keyword>
<reference evidence="15 16" key="1">
    <citation type="journal article" date="2013" name="Antonie Van Leeuwenhoek">
        <title>Dongia rigui sp. nov., isolated from freshwater of a large wetland in Korea.</title>
        <authorList>
            <person name="Baik K.S."/>
            <person name="Hwang Y.M."/>
            <person name="Choi J.S."/>
            <person name="Kwon J."/>
            <person name="Seong C.N."/>
        </authorList>
    </citation>
    <scope>NUCLEOTIDE SEQUENCE [LARGE SCALE GENOMIC DNA]</scope>
    <source>
        <strain evidence="15 16">04SU4-P</strain>
    </source>
</reference>
<comment type="caution">
    <text evidence="15">The sequence shown here is derived from an EMBL/GenBank/DDBJ whole genome shotgun (WGS) entry which is preliminary data.</text>
</comment>
<comment type="subcellular location">
    <subcellularLocation>
        <location evidence="10 11">Cytoplasm</location>
    </subcellularLocation>
</comment>
<keyword evidence="2 10" id="KW-0436">Ligase</keyword>
<dbReference type="SUPFAM" id="SSF63418">
    <property type="entry name" value="MurE/MurF N-terminal domain"/>
    <property type="match status" value="1"/>
</dbReference>
<evidence type="ECO:0000256" key="8">
    <source>
        <dbReference type="ARBA" id="ARBA00023306"/>
    </source>
</evidence>
<evidence type="ECO:0000313" key="15">
    <source>
        <dbReference type="EMBL" id="MDY0871133.1"/>
    </source>
</evidence>
<dbReference type="Gene3D" id="3.90.190.20">
    <property type="entry name" value="Mur ligase, C-terminal domain"/>
    <property type="match status" value="1"/>
</dbReference>
<keyword evidence="4 10" id="KW-0547">Nucleotide-binding</keyword>
<evidence type="ECO:0000256" key="5">
    <source>
        <dbReference type="ARBA" id="ARBA00022840"/>
    </source>
</evidence>
<dbReference type="InterPro" id="IPR004101">
    <property type="entry name" value="Mur_ligase_C"/>
</dbReference>
<evidence type="ECO:0000256" key="10">
    <source>
        <dbReference type="HAMAP-Rule" id="MF_02019"/>
    </source>
</evidence>
<keyword evidence="1 10" id="KW-0963">Cytoplasm</keyword>
<dbReference type="InterPro" id="IPR013221">
    <property type="entry name" value="Mur_ligase_cen"/>
</dbReference>
<dbReference type="EMBL" id="JAXCLX010000001">
    <property type="protein sequence ID" value="MDY0871133.1"/>
    <property type="molecule type" value="Genomic_DNA"/>
</dbReference>
<feature type="domain" description="Mur ligase N-terminal catalytic" evidence="12">
    <location>
        <begin position="26"/>
        <end position="86"/>
    </location>
</feature>
<dbReference type="InterPro" id="IPR000713">
    <property type="entry name" value="Mur_ligase_N"/>
</dbReference>
<dbReference type="GO" id="GO:0016874">
    <property type="term" value="F:ligase activity"/>
    <property type="evidence" value="ECO:0007669"/>
    <property type="project" value="UniProtKB-KW"/>
</dbReference>
<evidence type="ECO:0000256" key="7">
    <source>
        <dbReference type="ARBA" id="ARBA00022984"/>
    </source>
</evidence>
<keyword evidence="9 10" id="KW-0961">Cell wall biogenesis/degradation</keyword>
<dbReference type="HAMAP" id="MF_02019">
    <property type="entry name" value="MurF"/>
    <property type="match status" value="1"/>
</dbReference>
<comment type="function">
    <text evidence="10 11">Involved in cell wall formation. Catalyzes the final step in the synthesis of UDP-N-acetylmuramoyl-pentapeptide, the precursor of murein.</text>
</comment>
<dbReference type="Gene3D" id="3.40.1190.10">
    <property type="entry name" value="Mur-like, catalytic domain"/>
    <property type="match status" value="1"/>
</dbReference>
<gene>
    <name evidence="10" type="primary">murF</name>
    <name evidence="15" type="ORF">SMD31_04345</name>
</gene>
<dbReference type="RefSeq" id="WP_320499500.1">
    <property type="nucleotide sequence ID" value="NZ_JAXCLX010000001.1"/>
</dbReference>
<dbReference type="Proteomes" id="UP001271769">
    <property type="component" value="Unassembled WGS sequence"/>
</dbReference>
<dbReference type="PANTHER" id="PTHR43024:SF1">
    <property type="entry name" value="UDP-N-ACETYLMURAMOYL-TRIPEPTIDE--D-ALANYL-D-ALANINE LIGASE"/>
    <property type="match status" value="1"/>
</dbReference>
<keyword evidence="6 10" id="KW-0133">Cell shape</keyword>
<comment type="similarity">
    <text evidence="10">Belongs to the MurCDEF family. MurF subfamily.</text>
</comment>
<dbReference type="Pfam" id="PF01225">
    <property type="entry name" value="Mur_ligase"/>
    <property type="match status" value="1"/>
</dbReference>
<dbReference type="NCBIfam" id="TIGR01143">
    <property type="entry name" value="murF"/>
    <property type="match status" value="1"/>
</dbReference>
<comment type="pathway">
    <text evidence="10 11">Cell wall biogenesis; peptidoglycan biosynthesis.</text>
</comment>
<sequence length="480" mass="49947">MSEILWTAAEVAAAVKGQALADFSATGVSIDTRKIAKGDLFVALQGPNFDGHNYIAAALKAGAAGVIAHRLPDDVAKDAPFVLAQDTLQALRDLGAAARNRSQAKFVAVTGSVGKTSTKEALKTVLSTQGKTFASEGNLNNHWGAPLSLARMPRDTEIGIFELGMNHADEIRPLAKMVRPHAAIITTVEAVHIEFFDSVAGIADAKAEIMEGLEPGGTAILPRDNEHFARLAARAKVLGIQHIVGFGADALSDVRLISCVTKPDGNEAVADVFGARIEFATGLAGRHQAINALSVLAAVQAIGCDVAQAARDLSAAKALKGRGYRETITLANGGFTLIDESYNASPAAMRAAFAVLSGLPIADAGRRIAILGDMRELGKEGPALHRGLKDDLIAAGIDAAYLVGPLMAELFALLPEEIRGAHTPDSVAMASMASKGIRANDIVLVKGSLGTRMAPIVEAIRDMDINAAARPKAANGNSRG</sequence>
<feature type="binding site" evidence="10">
    <location>
        <begin position="111"/>
        <end position="117"/>
    </location>
    <ligand>
        <name>ATP</name>
        <dbReference type="ChEBI" id="CHEBI:30616"/>
    </ligand>
</feature>
<dbReference type="InterPro" id="IPR036615">
    <property type="entry name" value="Mur_ligase_C_dom_sf"/>
</dbReference>
<keyword evidence="3 10" id="KW-0132">Cell division</keyword>
<feature type="domain" description="Mur ligase C-terminal" evidence="13">
    <location>
        <begin position="332"/>
        <end position="448"/>
    </location>
</feature>
<name>A0ABU5DUY7_9PROT</name>
<evidence type="ECO:0000313" key="16">
    <source>
        <dbReference type="Proteomes" id="UP001271769"/>
    </source>
</evidence>
<keyword evidence="8 10" id="KW-0131">Cell cycle</keyword>
<keyword evidence="16" id="KW-1185">Reference proteome</keyword>
<dbReference type="NCBIfam" id="NF010693">
    <property type="entry name" value="PRK14093.1"/>
    <property type="match status" value="1"/>
</dbReference>
<dbReference type="Pfam" id="PF08245">
    <property type="entry name" value="Mur_ligase_M"/>
    <property type="match status" value="1"/>
</dbReference>
<organism evidence="15 16">
    <name type="scientific">Dongia rigui</name>
    <dbReference type="NCBI Taxonomy" id="940149"/>
    <lineage>
        <taxon>Bacteria</taxon>
        <taxon>Pseudomonadati</taxon>
        <taxon>Pseudomonadota</taxon>
        <taxon>Alphaproteobacteria</taxon>
        <taxon>Rhodospirillales</taxon>
        <taxon>Dongiaceae</taxon>
        <taxon>Dongia</taxon>
    </lineage>
</organism>
<dbReference type="InterPro" id="IPR051046">
    <property type="entry name" value="MurCDEF_CellWall_CoF430Synth"/>
</dbReference>
<dbReference type="InterPro" id="IPR036565">
    <property type="entry name" value="Mur-like_cat_sf"/>
</dbReference>
<evidence type="ECO:0000256" key="3">
    <source>
        <dbReference type="ARBA" id="ARBA00022618"/>
    </source>
</evidence>
<evidence type="ECO:0000256" key="2">
    <source>
        <dbReference type="ARBA" id="ARBA00022598"/>
    </source>
</evidence>
<evidence type="ECO:0000259" key="14">
    <source>
        <dbReference type="Pfam" id="PF08245"/>
    </source>
</evidence>
<comment type="catalytic activity">
    <reaction evidence="10 11">
        <text>D-alanyl-D-alanine + UDP-N-acetyl-alpha-D-muramoyl-L-alanyl-gamma-D-glutamyl-meso-2,6-diaminopimelate + ATP = UDP-N-acetyl-alpha-D-muramoyl-L-alanyl-gamma-D-glutamyl-meso-2,6-diaminopimeloyl-D-alanyl-D-alanine + ADP + phosphate + H(+)</text>
        <dbReference type="Rhea" id="RHEA:28374"/>
        <dbReference type="ChEBI" id="CHEBI:15378"/>
        <dbReference type="ChEBI" id="CHEBI:30616"/>
        <dbReference type="ChEBI" id="CHEBI:43474"/>
        <dbReference type="ChEBI" id="CHEBI:57822"/>
        <dbReference type="ChEBI" id="CHEBI:61386"/>
        <dbReference type="ChEBI" id="CHEBI:83905"/>
        <dbReference type="ChEBI" id="CHEBI:456216"/>
        <dbReference type="EC" id="6.3.2.10"/>
    </reaction>
</comment>